<dbReference type="InterPro" id="IPR024738">
    <property type="entry name" value="Hfi1/Tada1"/>
</dbReference>
<feature type="compositionally biased region" description="Pro residues" evidence="5">
    <location>
        <begin position="127"/>
        <end position="142"/>
    </location>
</feature>
<dbReference type="GO" id="GO:0006357">
    <property type="term" value="P:regulation of transcription by RNA polymerase II"/>
    <property type="evidence" value="ECO:0007669"/>
    <property type="project" value="TreeGrafter"/>
</dbReference>
<dbReference type="GO" id="GO:0000124">
    <property type="term" value="C:SAGA complex"/>
    <property type="evidence" value="ECO:0007669"/>
    <property type="project" value="UniProtKB-ARBA"/>
</dbReference>
<name>A0A0G4IZB8_PLABS</name>
<evidence type="ECO:0000256" key="5">
    <source>
        <dbReference type="SAM" id="MobiDB-lite"/>
    </source>
</evidence>
<evidence type="ECO:0000313" key="7">
    <source>
        <dbReference type="Proteomes" id="UP000039324"/>
    </source>
</evidence>
<proteinExistence type="predicted"/>
<keyword evidence="4" id="KW-0539">Nucleus</keyword>
<dbReference type="GO" id="GO:0003713">
    <property type="term" value="F:transcription coactivator activity"/>
    <property type="evidence" value="ECO:0007669"/>
    <property type="project" value="TreeGrafter"/>
</dbReference>
<feature type="compositionally biased region" description="Low complexity" evidence="5">
    <location>
        <begin position="161"/>
        <end position="175"/>
    </location>
</feature>
<evidence type="ECO:0000256" key="3">
    <source>
        <dbReference type="ARBA" id="ARBA00023163"/>
    </source>
</evidence>
<dbReference type="PANTHER" id="PTHR21277:SF5">
    <property type="entry name" value="TRANSCRIPTIONAL ADAPTER 1"/>
    <property type="match status" value="1"/>
</dbReference>
<keyword evidence="3" id="KW-0804">Transcription</keyword>
<organism evidence="6 7">
    <name type="scientific">Plasmodiophora brassicae</name>
    <name type="common">Clubroot disease agent</name>
    <dbReference type="NCBI Taxonomy" id="37360"/>
    <lineage>
        <taxon>Eukaryota</taxon>
        <taxon>Sar</taxon>
        <taxon>Rhizaria</taxon>
        <taxon>Endomyxa</taxon>
        <taxon>Phytomyxea</taxon>
        <taxon>Plasmodiophorida</taxon>
        <taxon>Plasmodiophoridae</taxon>
        <taxon>Plasmodiophora</taxon>
    </lineage>
</organism>
<dbReference type="STRING" id="37360.A0A0G4IZB8"/>
<dbReference type="GO" id="GO:0005634">
    <property type="term" value="C:nucleus"/>
    <property type="evidence" value="ECO:0007669"/>
    <property type="project" value="UniProtKB-SubCell"/>
</dbReference>
<gene>
    <name evidence="6" type="ORF">PBRA_001738</name>
</gene>
<dbReference type="Pfam" id="PF12767">
    <property type="entry name" value="SAGA-Tad1"/>
    <property type="match status" value="1"/>
</dbReference>
<reference evidence="6 7" key="1">
    <citation type="submission" date="2015-02" db="EMBL/GenBank/DDBJ databases">
        <authorList>
            <person name="Chooi Y.-H."/>
        </authorList>
    </citation>
    <scope>NUCLEOTIDE SEQUENCE [LARGE SCALE GENOMIC DNA]</scope>
    <source>
        <strain evidence="6">E3</strain>
    </source>
</reference>
<protein>
    <submittedName>
        <fullName evidence="6">Uncharacterized protein</fullName>
    </submittedName>
</protein>
<accession>A0A0G4IZB8</accession>
<keyword evidence="7" id="KW-1185">Reference proteome</keyword>
<evidence type="ECO:0000313" key="6">
    <source>
        <dbReference type="EMBL" id="CEP00683.1"/>
    </source>
</evidence>
<comment type="subcellular location">
    <subcellularLocation>
        <location evidence="1">Nucleus</location>
    </subcellularLocation>
</comment>
<dbReference type="EMBL" id="CDSF01000101">
    <property type="protein sequence ID" value="CEP00683.1"/>
    <property type="molecule type" value="Genomic_DNA"/>
</dbReference>
<evidence type="ECO:0000256" key="1">
    <source>
        <dbReference type="ARBA" id="ARBA00004123"/>
    </source>
</evidence>
<keyword evidence="2" id="KW-0805">Transcription regulation</keyword>
<dbReference type="Proteomes" id="UP000039324">
    <property type="component" value="Unassembled WGS sequence"/>
</dbReference>
<dbReference type="PANTHER" id="PTHR21277">
    <property type="entry name" value="TRANSCRIPTIONAL ADAPTER 1"/>
    <property type="match status" value="1"/>
</dbReference>
<evidence type="ECO:0000256" key="2">
    <source>
        <dbReference type="ARBA" id="ARBA00023015"/>
    </source>
</evidence>
<sequence>MELDINPAPTTPIGLVSPTAGQPASAMSPTPSETTATVATTAPAPSKAPQMVKAVRRLDLMERKRRLDDVLGERASDYWVAVEQYLTAKISRDELLEIVLDTVGLDNMALHNDFFLTILYNAASTEVPPPRRVKPPPAPPKASPFGDDVMDKGQLSDRVLAAKSSPTAPPGSASPLVMSPGGSLQAKAMSRPAKKKKPAEPVFSPFLQRLTMPPFLQPSTPSSTSAAEVPHQVMRHVGAPGLDKDFLHRRRGPADPCDANDHAEVRLAVQRRAREAGLKHVSDEAVAAVMTGLEQHLRQIVLRVVEQVRYGERPVLSDEQSSSSVGLLDLLAALTNYPSLIGDDLPLIRERIMLML</sequence>
<dbReference type="AlphaFoldDB" id="A0A0G4IZB8"/>
<feature type="compositionally biased region" description="Low complexity" evidence="5">
    <location>
        <begin position="28"/>
        <end position="49"/>
    </location>
</feature>
<evidence type="ECO:0000256" key="4">
    <source>
        <dbReference type="ARBA" id="ARBA00023242"/>
    </source>
</evidence>
<feature type="region of interest" description="Disordered" evidence="5">
    <location>
        <begin position="126"/>
        <end position="185"/>
    </location>
</feature>
<feature type="region of interest" description="Disordered" evidence="5">
    <location>
        <begin position="1"/>
        <end position="50"/>
    </location>
</feature>
<dbReference type="OrthoDB" id="10264870at2759"/>